<keyword evidence="9" id="KW-0333">Golgi apparatus</keyword>
<dbReference type="GO" id="GO:0014069">
    <property type="term" value="C:postsynaptic density"/>
    <property type="evidence" value="ECO:0007669"/>
    <property type="project" value="UniProtKB-SubCell"/>
</dbReference>
<evidence type="ECO:0000256" key="9">
    <source>
        <dbReference type="ARBA" id="ARBA00023034"/>
    </source>
</evidence>
<evidence type="ECO:0000256" key="14">
    <source>
        <dbReference type="ARBA" id="ARBA00072943"/>
    </source>
</evidence>
<proteinExistence type="predicted"/>
<evidence type="ECO:0000256" key="15">
    <source>
        <dbReference type="ARBA" id="ARBA00081191"/>
    </source>
</evidence>
<dbReference type="PROSITE" id="PS50106">
    <property type="entry name" value="PDZ"/>
    <property type="match status" value="1"/>
</dbReference>
<evidence type="ECO:0000256" key="3">
    <source>
        <dbReference type="ARBA" id="ARBA00004395"/>
    </source>
</evidence>
<sequence length="447" mass="50189">MANMDCSPCERCQKRMTASDGRPPGGSALVWLEALEKDFDKAFVDLDLLQGEIDSDQADITFESRQKMTSLSGAFAQLVHKTQTIFHCNTRLEAEIAQLRADLCSSQAAQVELERESQQLMLQVHSLQCQVHSKTAPHESDMIKKKLEQEIAQFRSEIRPPAKLQAEVELLRKENERYRQMMLSMQSEVYGARLAAKYLDKELAGRIQQIQLLGRDMRGAEHDRLWNQLEAEIHLHRHKTVIRACRGRGQSKNLPSPPHHDYQSLRKHKGVGQLRNVKLVKESHEGLGISITGGKEHGVPILISEIHAGQPAERCGNLYVGDAILSVNGIDLRTAKHAEAVQILSKQDSELNLEVVFVAPDEDSDDDAEVLVEANDGSTFNLYEPFNERDSVSATEHTVSSCSSSASHHSERTSGDAPGKRDNETKKSSTRRKGRLKFEPHWTYKGF</sequence>
<dbReference type="Proteomes" id="UP000887569">
    <property type="component" value="Unplaced"/>
</dbReference>
<dbReference type="Pfam" id="PF00595">
    <property type="entry name" value="PDZ"/>
    <property type="match status" value="1"/>
</dbReference>
<keyword evidence="19" id="KW-1185">Reference proteome</keyword>
<accession>A0A915CDI0</accession>
<dbReference type="InterPro" id="IPR038879">
    <property type="entry name" value="GOPC"/>
</dbReference>
<feature type="region of interest" description="Disordered" evidence="17">
    <location>
        <begin position="393"/>
        <end position="447"/>
    </location>
</feature>
<dbReference type="AlphaFoldDB" id="A0A915CDI0"/>
<keyword evidence="5" id="KW-0813">Transport</keyword>
<feature type="compositionally biased region" description="Basic and acidic residues" evidence="17">
    <location>
        <begin position="436"/>
        <end position="447"/>
    </location>
</feature>
<keyword evidence="11" id="KW-0472">Membrane</keyword>
<dbReference type="InterPro" id="IPR036034">
    <property type="entry name" value="PDZ_sf"/>
</dbReference>
<reference evidence="20" key="1">
    <citation type="submission" date="2022-11" db="UniProtKB">
        <authorList>
            <consortium name="WormBaseParasite"/>
        </authorList>
    </citation>
    <scope>IDENTIFICATION</scope>
</reference>
<evidence type="ECO:0000313" key="19">
    <source>
        <dbReference type="Proteomes" id="UP000887569"/>
    </source>
</evidence>
<evidence type="ECO:0000259" key="18">
    <source>
        <dbReference type="PROSITE" id="PS50106"/>
    </source>
</evidence>
<organism evidence="19 20">
    <name type="scientific">Parascaris univalens</name>
    <name type="common">Nematode worm</name>
    <dbReference type="NCBI Taxonomy" id="6257"/>
    <lineage>
        <taxon>Eukaryota</taxon>
        <taxon>Metazoa</taxon>
        <taxon>Ecdysozoa</taxon>
        <taxon>Nematoda</taxon>
        <taxon>Chromadorea</taxon>
        <taxon>Rhabditida</taxon>
        <taxon>Spirurina</taxon>
        <taxon>Ascaridomorpha</taxon>
        <taxon>Ascaridoidea</taxon>
        <taxon>Ascarididae</taxon>
        <taxon>Parascaris</taxon>
    </lineage>
</organism>
<dbReference type="GO" id="GO:0015031">
    <property type="term" value="P:protein transport"/>
    <property type="evidence" value="ECO:0007669"/>
    <property type="project" value="UniProtKB-KW"/>
</dbReference>
<evidence type="ECO:0000256" key="7">
    <source>
        <dbReference type="ARBA" id="ARBA00022927"/>
    </source>
</evidence>
<dbReference type="Gene3D" id="2.30.42.10">
    <property type="match status" value="1"/>
</dbReference>
<evidence type="ECO:0000256" key="8">
    <source>
        <dbReference type="ARBA" id="ARBA00023018"/>
    </source>
</evidence>
<keyword evidence="10" id="KW-0175">Coiled coil</keyword>
<dbReference type="GO" id="GO:0044325">
    <property type="term" value="F:transmembrane transporter binding"/>
    <property type="evidence" value="ECO:0007669"/>
    <property type="project" value="TreeGrafter"/>
</dbReference>
<evidence type="ECO:0000256" key="12">
    <source>
        <dbReference type="ARBA" id="ARBA00023273"/>
    </source>
</evidence>
<evidence type="ECO:0000256" key="6">
    <source>
        <dbReference type="ARBA" id="ARBA00022490"/>
    </source>
</evidence>
<evidence type="ECO:0000256" key="2">
    <source>
        <dbReference type="ARBA" id="ARBA00004279"/>
    </source>
</evidence>
<dbReference type="FunFam" id="2.30.42.10:FF:000067">
    <property type="entry name" value="Golgi-associated PDZ and coiled-coil motif-containing protein-like"/>
    <property type="match status" value="1"/>
</dbReference>
<dbReference type="GO" id="GO:0000139">
    <property type="term" value="C:Golgi membrane"/>
    <property type="evidence" value="ECO:0007669"/>
    <property type="project" value="UniProtKB-SubCell"/>
</dbReference>
<keyword evidence="7" id="KW-0653">Protein transport</keyword>
<dbReference type="PANTHER" id="PTHR16528">
    <property type="entry name" value="GOLGI-ASSOCIATED PDZ AND COILED-COIL MOTIF-CONTAINING"/>
    <property type="match status" value="1"/>
</dbReference>
<dbReference type="WBParaSite" id="PgR128_g003_t01">
    <property type="protein sequence ID" value="PgR128_g003_t01"/>
    <property type="gene ID" value="PgR128_g003"/>
</dbReference>
<dbReference type="GO" id="GO:2000009">
    <property type="term" value="P:negative regulation of protein localization to cell surface"/>
    <property type="evidence" value="ECO:0007669"/>
    <property type="project" value="TreeGrafter"/>
</dbReference>
<dbReference type="GO" id="GO:0030425">
    <property type="term" value="C:dendrite"/>
    <property type="evidence" value="ECO:0007669"/>
    <property type="project" value="UniProtKB-SubCell"/>
</dbReference>
<evidence type="ECO:0000256" key="17">
    <source>
        <dbReference type="SAM" id="MobiDB-lite"/>
    </source>
</evidence>
<evidence type="ECO:0000256" key="11">
    <source>
        <dbReference type="ARBA" id="ARBA00023136"/>
    </source>
</evidence>
<feature type="compositionally biased region" description="Basic and acidic residues" evidence="17">
    <location>
        <begin position="408"/>
        <end position="427"/>
    </location>
</feature>
<evidence type="ECO:0000256" key="13">
    <source>
        <dbReference type="ARBA" id="ARBA00034105"/>
    </source>
</evidence>
<dbReference type="GO" id="GO:0042802">
    <property type="term" value="F:identical protein binding"/>
    <property type="evidence" value="ECO:0007669"/>
    <property type="project" value="UniProtKB-ARBA"/>
</dbReference>
<keyword evidence="6" id="KW-0963">Cytoplasm</keyword>
<dbReference type="GO" id="GO:0030140">
    <property type="term" value="C:trans-Golgi network transport vesicle"/>
    <property type="evidence" value="ECO:0007669"/>
    <property type="project" value="TreeGrafter"/>
</dbReference>
<dbReference type="GO" id="GO:0005886">
    <property type="term" value="C:plasma membrane"/>
    <property type="evidence" value="ECO:0007669"/>
    <property type="project" value="UniProtKB-ARBA"/>
</dbReference>
<name>A0A915CDI0_PARUN</name>
<evidence type="ECO:0000313" key="20">
    <source>
        <dbReference type="WBParaSite" id="PgR128_g003_t01"/>
    </source>
</evidence>
<dbReference type="PANTHER" id="PTHR16528:SF2">
    <property type="entry name" value="GOLGI-ASSOCIATED PDZ AND COILED-COIL MOTIF-CONTAINING PROTEIN"/>
    <property type="match status" value="1"/>
</dbReference>
<comment type="subcellular location">
    <subcellularLocation>
        <location evidence="2">Cell projection</location>
        <location evidence="2">Dendrite</location>
    </subcellularLocation>
    <subcellularLocation>
        <location evidence="4">Cytoplasm</location>
    </subcellularLocation>
    <subcellularLocation>
        <location evidence="3">Golgi apparatus membrane</location>
        <topology evidence="3">Peripheral membrane protein</topology>
    </subcellularLocation>
    <subcellularLocation>
        <location evidence="1">Golgi apparatus</location>
        <location evidence="1">trans-Golgi network membrane</location>
    </subcellularLocation>
    <subcellularLocation>
        <location evidence="13">Postsynaptic density</location>
    </subcellularLocation>
</comment>
<feature type="compositionally biased region" description="Low complexity" evidence="17">
    <location>
        <begin position="393"/>
        <end position="407"/>
    </location>
</feature>
<evidence type="ECO:0000256" key="4">
    <source>
        <dbReference type="ARBA" id="ARBA00004496"/>
    </source>
</evidence>
<dbReference type="SUPFAM" id="SSF50156">
    <property type="entry name" value="PDZ domain-like"/>
    <property type="match status" value="1"/>
</dbReference>
<evidence type="ECO:0000256" key="5">
    <source>
        <dbReference type="ARBA" id="ARBA00022448"/>
    </source>
</evidence>
<evidence type="ECO:0000256" key="1">
    <source>
        <dbReference type="ARBA" id="ARBA00004198"/>
    </source>
</evidence>
<evidence type="ECO:0000256" key="10">
    <source>
        <dbReference type="ARBA" id="ARBA00023054"/>
    </source>
</evidence>
<protein>
    <recommendedName>
        <fullName evidence="14">Golgi-associated PDZ and coiled-coil motif-containing protein</fullName>
    </recommendedName>
    <alternativeName>
        <fullName evidence="15">CFTR-associated ligand</fullName>
    </alternativeName>
    <alternativeName>
        <fullName evidence="16">PDZ protein interacting specifically with TC10</fullName>
    </alternativeName>
</protein>
<dbReference type="CDD" id="cd06800">
    <property type="entry name" value="PDZ_GOPC-like"/>
    <property type="match status" value="1"/>
</dbReference>
<evidence type="ECO:0000256" key="16">
    <source>
        <dbReference type="ARBA" id="ARBA00083668"/>
    </source>
</evidence>
<feature type="domain" description="PDZ" evidence="18">
    <location>
        <begin position="276"/>
        <end position="359"/>
    </location>
</feature>
<keyword evidence="8" id="KW-0770">Synapse</keyword>
<keyword evidence="12" id="KW-0966">Cell projection</keyword>
<dbReference type="InterPro" id="IPR001478">
    <property type="entry name" value="PDZ"/>
</dbReference>
<dbReference type="SMART" id="SM00228">
    <property type="entry name" value="PDZ"/>
    <property type="match status" value="1"/>
</dbReference>